<keyword evidence="5 7" id="KW-1133">Transmembrane helix</keyword>
<dbReference type="PANTHER" id="PTHR33362:SF7">
    <property type="entry name" value="SLL1103 PROTEIN"/>
    <property type="match status" value="1"/>
</dbReference>
<comment type="subcellular location">
    <subcellularLocation>
        <location evidence="1">Cell inner membrane</location>
        <topology evidence="1">Multi-pass membrane protein</topology>
    </subcellularLocation>
</comment>
<organism evidence="9">
    <name type="scientific">marine sediment metagenome</name>
    <dbReference type="NCBI Taxonomy" id="412755"/>
    <lineage>
        <taxon>unclassified sequences</taxon>
        <taxon>metagenomes</taxon>
        <taxon>ecological metagenomes</taxon>
    </lineage>
</organism>
<dbReference type="EMBL" id="BARV01008331">
    <property type="protein sequence ID" value="GAI03001.1"/>
    <property type="molecule type" value="Genomic_DNA"/>
</dbReference>
<proteinExistence type="predicted"/>
<keyword evidence="6 7" id="KW-0472">Membrane</keyword>
<evidence type="ECO:0000256" key="1">
    <source>
        <dbReference type="ARBA" id="ARBA00004429"/>
    </source>
</evidence>
<feature type="transmembrane region" description="Helical" evidence="7">
    <location>
        <begin position="6"/>
        <end position="25"/>
    </location>
</feature>
<keyword evidence="3" id="KW-0997">Cell inner membrane</keyword>
<dbReference type="InterPro" id="IPR010656">
    <property type="entry name" value="DctM"/>
</dbReference>
<dbReference type="Pfam" id="PF06808">
    <property type="entry name" value="DctM"/>
    <property type="match status" value="1"/>
</dbReference>
<reference evidence="9" key="1">
    <citation type="journal article" date="2014" name="Front. Microbiol.">
        <title>High frequency of phylogenetically diverse reductive dehalogenase-homologous genes in deep subseafloor sedimentary metagenomes.</title>
        <authorList>
            <person name="Kawai M."/>
            <person name="Futagami T."/>
            <person name="Toyoda A."/>
            <person name="Takaki Y."/>
            <person name="Nishi S."/>
            <person name="Hori S."/>
            <person name="Arai W."/>
            <person name="Tsubouchi T."/>
            <person name="Morono Y."/>
            <person name="Uchiyama I."/>
            <person name="Ito T."/>
            <person name="Fujiyama A."/>
            <person name="Inagaki F."/>
            <person name="Takami H."/>
        </authorList>
    </citation>
    <scope>NUCLEOTIDE SEQUENCE</scope>
    <source>
        <strain evidence="9">Expedition CK06-06</strain>
    </source>
</reference>
<dbReference type="GO" id="GO:0005886">
    <property type="term" value="C:plasma membrane"/>
    <property type="evidence" value="ECO:0007669"/>
    <property type="project" value="UniProtKB-SubCell"/>
</dbReference>
<accession>X1LAY6</accession>
<feature type="transmembrane region" description="Helical" evidence="7">
    <location>
        <begin position="81"/>
        <end position="105"/>
    </location>
</feature>
<evidence type="ECO:0000256" key="4">
    <source>
        <dbReference type="ARBA" id="ARBA00022692"/>
    </source>
</evidence>
<sequence length="109" mass="12206">MFVCFILGMFIDWIGIIFVMVPILAPIVPRLGFDPLWFAMMIIVNLQMSFLTPPFAYAIFFLKGAAAPELGIKTSDVIRGIIPFVILMAIGLLLMIAFPQIILWLPSTM</sequence>
<dbReference type="AlphaFoldDB" id="X1LAY6"/>
<evidence type="ECO:0000256" key="5">
    <source>
        <dbReference type="ARBA" id="ARBA00022989"/>
    </source>
</evidence>
<gene>
    <name evidence="9" type="ORF">S06H3_16774</name>
</gene>
<name>X1LAY6_9ZZZZ</name>
<evidence type="ECO:0000313" key="9">
    <source>
        <dbReference type="EMBL" id="GAI03001.1"/>
    </source>
</evidence>
<evidence type="ECO:0000259" key="8">
    <source>
        <dbReference type="Pfam" id="PF06808"/>
    </source>
</evidence>
<keyword evidence="2" id="KW-1003">Cell membrane</keyword>
<feature type="domain" description="TRAP C4-dicarboxylate transport system permease DctM subunit" evidence="8">
    <location>
        <begin position="1"/>
        <end position="101"/>
    </location>
</feature>
<comment type="caution">
    <text evidence="9">The sequence shown here is derived from an EMBL/GenBank/DDBJ whole genome shotgun (WGS) entry which is preliminary data.</text>
</comment>
<evidence type="ECO:0000256" key="3">
    <source>
        <dbReference type="ARBA" id="ARBA00022519"/>
    </source>
</evidence>
<dbReference type="GO" id="GO:0022857">
    <property type="term" value="F:transmembrane transporter activity"/>
    <property type="evidence" value="ECO:0007669"/>
    <property type="project" value="TreeGrafter"/>
</dbReference>
<keyword evidence="4 7" id="KW-0812">Transmembrane</keyword>
<protein>
    <recommendedName>
        <fullName evidence="8">TRAP C4-dicarboxylate transport system permease DctM subunit domain-containing protein</fullName>
    </recommendedName>
</protein>
<dbReference type="PANTHER" id="PTHR33362">
    <property type="entry name" value="SIALIC ACID TRAP TRANSPORTER PERMEASE PROTEIN SIAT-RELATED"/>
    <property type="match status" value="1"/>
</dbReference>
<evidence type="ECO:0000256" key="2">
    <source>
        <dbReference type="ARBA" id="ARBA00022475"/>
    </source>
</evidence>
<evidence type="ECO:0000256" key="6">
    <source>
        <dbReference type="ARBA" id="ARBA00023136"/>
    </source>
</evidence>
<evidence type="ECO:0000256" key="7">
    <source>
        <dbReference type="SAM" id="Phobius"/>
    </source>
</evidence>
<feature type="transmembrane region" description="Helical" evidence="7">
    <location>
        <begin position="37"/>
        <end position="61"/>
    </location>
</feature>
<dbReference type="InterPro" id="IPR004681">
    <property type="entry name" value="TRAP_DctM"/>
</dbReference>